<name>A0AAE9Y3E7_9ACTN</name>
<dbReference type="KEGG" id="ima:PO878_14620"/>
<keyword evidence="2" id="KW-0812">Transmembrane</keyword>
<sequence length="467" mass="44853">MPLRARALPVAGPGTPATTAEGSVAPARSPLRAAVAGSMVGKAVELVTLVLLATVVPRALGPLDYGRFAVPLTIVTVGSLALTLGGPAVMTRYVPVAPPEDRVGLARALGARLARGRAVQLAAMAVVAAVGAAVRPDVLPPLETALVAVALALNVAASLLLQVGLGLGRTGAWSARFPLQNTVLVAAVLVLHAEAGPTGAVVALVVAGAVACAFAVVAVGPGLRGEHPPVALPAGALRFGAVQATAAALVQATQRGGVLAVAALAGSAVQTGYASLATGIALGATYAVLQAFTVCLPHLGVRREGTATTSGAAVTIAPGAEAALRRLAGGLLGLILPAAVLGALLADAVVPAAFGADYAGAAATFGPALAVVVLAPLHSLAVQGSILRSRPEAALAGGAVGAVAFTLTAVLAVPAWGATGGLVAVLAAAAAGLVASLVLLPGLAGRALPAVTAVGAVVVLGVAVVAT</sequence>
<evidence type="ECO:0000256" key="2">
    <source>
        <dbReference type="SAM" id="Phobius"/>
    </source>
</evidence>
<accession>A0AAE9Y3E7</accession>
<feature type="transmembrane region" description="Helical" evidence="2">
    <location>
        <begin position="199"/>
        <end position="219"/>
    </location>
</feature>
<organism evidence="3 4">
    <name type="scientific">Iamia majanohamensis</name>
    <dbReference type="NCBI Taxonomy" id="467976"/>
    <lineage>
        <taxon>Bacteria</taxon>
        <taxon>Bacillati</taxon>
        <taxon>Actinomycetota</taxon>
        <taxon>Acidimicrobiia</taxon>
        <taxon>Acidimicrobiales</taxon>
        <taxon>Iamiaceae</taxon>
        <taxon>Iamia</taxon>
    </lineage>
</organism>
<evidence type="ECO:0000256" key="1">
    <source>
        <dbReference type="SAM" id="MobiDB-lite"/>
    </source>
</evidence>
<reference evidence="3" key="1">
    <citation type="submission" date="2023-01" db="EMBL/GenBank/DDBJ databases">
        <title>The diversity of Class Acidimicrobiia in South China Sea sediment environments and the proposal of Iamia marina sp. nov., a novel species of the genus Iamia.</title>
        <authorList>
            <person name="He Y."/>
            <person name="Tian X."/>
        </authorList>
    </citation>
    <scope>NUCLEOTIDE SEQUENCE</scope>
    <source>
        <strain evidence="3">DSM 19957</strain>
    </source>
</reference>
<feature type="transmembrane region" description="Helical" evidence="2">
    <location>
        <begin position="146"/>
        <end position="165"/>
    </location>
</feature>
<feature type="transmembrane region" description="Helical" evidence="2">
    <location>
        <begin position="33"/>
        <end position="56"/>
    </location>
</feature>
<feature type="transmembrane region" description="Helical" evidence="2">
    <location>
        <begin position="393"/>
        <end position="416"/>
    </location>
</feature>
<feature type="transmembrane region" description="Helical" evidence="2">
    <location>
        <begin position="114"/>
        <end position="134"/>
    </location>
</feature>
<keyword evidence="2" id="KW-1133">Transmembrane helix</keyword>
<dbReference type="AlphaFoldDB" id="A0AAE9Y3E7"/>
<dbReference type="EMBL" id="CP116942">
    <property type="protein sequence ID" value="WCO65735.1"/>
    <property type="molecule type" value="Genomic_DNA"/>
</dbReference>
<evidence type="ECO:0000313" key="3">
    <source>
        <dbReference type="EMBL" id="WCO65735.1"/>
    </source>
</evidence>
<dbReference type="Proteomes" id="UP001216390">
    <property type="component" value="Chromosome"/>
</dbReference>
<gene>
    <name evidence="3" type="ORF">PO878_14620</name>
</gene>
<evidence type="ECO:0000313" key="4">
    <source>
        <dbReference type="Proteomes" id="UP001216390"/>
    </source>
</evidence>
<feature type="transmembrane region" description="Helical" evidence="2">
    <location>
        <begin position="327"/>
        <end position="346"/>
    </location>
</feature>
<feature type="transmembrane region" description="Helical" evidence="2">
    <location>
        <begin position="422"/>
        <end position="440"/>
    </location>
</feature>
<protein>
    <recommendedName>
        <fullName evidence="5">O-antigen/teichoic acid export membrane protein</fullName>
    </recommendedName>
</protein>
<feature type="transmembrane region" description="Helical" evidence="2">
    <location>
        <begin position="447"/>
        <end position="466"/>
    </location>
</feature>
<keyword evidence="4" id="KW-1185">Reference proteome</keyword>
<feature type="transmembrane region" description="Helical" evidence="2">
    <location>
        <begin position="68"/>
        <end position="94"/>
    </location>
</feature>
<evidence type="ECO:0008006" key="5">
    <source>
        <dbReference type="Google" id="ProtNLM"/>
    </source>
</evidence>
<proteinExistence type="predicted"/>
<feature type="region of interest" description="Disordered" evidence="1">
    <location>
        <begin position="1"/>
        <end position="23"/>
    </location>
</feature>
<dbReference type="RefSeq" id="WP_272735262.1">
    <property type="nucleotide sequence ID" value="NZ_CP116942.1"/>
</dbReference>
<keyword evidence="2" id="KW-0472">Membrane</keyword>
<feature type="transmembrane region" description="Helical" evidence="2">
    <location>
        <begin position="358"/>
        <end position="381"/>
    </location>
</feature>